<dbReference type="KEGG" id="samy:DB32_001946"/>
<feature type="region of interest" description="Disordered" evidence="1">
    <location>
        <begin position="1"/>
        <end position="45"/>
    </location>
</feature>
<keyword evidence="3" id="KW-1185">Reference proteome</keyword>
<evidence type="ECO:0000256" key="1">
    <source>
        <dbReference type="SAM" id="MobiDB-lite"/>
    </source>
</evidence>
<dbReference type="STRING" id="927083.DB32_001946"/>
<sequence length="45" mass="4678">MHAPSQGKCRNGTSRIPRIAARGNRTRSAPVGSGATGRSRIHPPG</sequence>
<dbReference type="EMBL" id="CP011125">
    <property type="protein sequence ID" value="AKF04797.1"/>
    <property type="molecule type" value="Genomic_DNA"/>
</dbReference>
<evidence type="ECO:0000313" key="2">
    <source>
        <dbReference type="EMBL" id="AKF04797.1"/>
    </source>
</evidence>
<reference evidence="2 3" key="1">
    <citation type="submission" date="2015-03" db="EMBL/GenBank/DDBJ databases">
        <title>Genome assembly of Sandaracinus amylolyticus DSM 53668.</title>
        <authorList>
            <person name="Sharma G."/>
            <person name="Subramanian S."/>
        </authorList>
    </citation>
    <scope>NUCLEOTIDE SEQUENCE [LARGE SCALE GENOMIC DNA]</scope>
    <source>
        <strain evidence="2 3">DSM 53668</strain>
    </source>
</reference>
<organism evidence="2 3">
    <name type="scientific">Sandaracinus amylolyticus</name>
    <dbReference type="NCBI Taxonomy" id="927083"/>
    <lineage>
        <taxon>Bacteria</taxon>
        <taxon>Pseudomonadati</taxon>
        <taxon>Myxococcota</taxon>
        <taxon>Polyangia</taxon>
        <taxon>Polyangiales</taxon>
        <taxon>Sandaracinaceae</taxon>
        <taxon>Sandaracinus</taxon>
    </lineage>
</organism>
<dbReference type="AlphaFoldDB" id="A0A0F6YGJ9"/>
<accession>A0A0F6YGJ9</accession>
<evidence type="ECO:0000313" key="3">
    <source>
        <dbReference type="Proteomes" id="UP000034883"/>
    </source>
</evidence>
<proteinExistence type="predicted"/>
<name>A0A0F6YGJ9_9BACT</name>
<dbReference type="Proteomes" id="UP000034883">
    <property type="component" value="Chromosome"/>
</dbReference>
<gene>
    <name evidence="2" type="ORF">DB32_001946</name>
</gene>
<protein>
    <submittedName>
        <fullName evidence="2">Uncharacterized protein</fullName>
    </submittedName>
</protein>